<feature type="transmembrane region" description="Helical" evidence="6">
    <location>
        <begin position="121"/>
        <end position="141"/>
    </location>
</feature>
<evidence type="ECO:0000313" key="7">
    <source>
        <dbReference type="EMBL" id="HIW85757.1"/>
    </source>
</evidence>
<feature type="transmembrane region" description="Helical" evidence="6">
    <location>
        <begin position="325"/>
        <end position="343"/>
    </location>
</feature>
<feature type="transmembrane region" description="Helical" evidence="6">
    <location>
        <begin position="433"/>
        <end position="454"/>
    </location>
</feature>
<feature type="transmembrane region" description="Helical" evidence="6">
    <location>
        <begin position="466"/>
        <end position="486"/>
    </location>
</feature>
<proteinExistence type="predicted"/>
<reference evidence="7" key="1">
    <citation type="journal article" date="2021" name="PeerJ">
        <title>Extensive microbial diversity within the chicken gut microbiome revealed by metagenomics and culture.</title>
        <authorList>
            <person name="Gilroy R."/>
            <person name="Ravi A."/>
            <person name="Getino M."/>
            <person name="Pursley I."/>
            <person name="Horton D.L."/>
            <person name="Alikhan N.F."/>
            <person name="Baker D."/>
            <person name="Gharbi K."/>
            <person name="Hall N."/>
            <person name="Watson M."/>
            <person name="Adriaenssens E.M."/>
            <person name="Foster-Nyarko E."/>
            <person name="Jarju S."/>
            <person name="Secka A."/>
            <person name="Antonio M."/>
            <person name="Oren A."/>
            <person name="Chaudhuri R.R."/>
            <person name="La Ragione R."/>
            <person name="Hildebrand F."/>
            <person name="Pallen M.J."/>
        </authorList>
    </citation>
    <scope>NUCLEOTIDE SEQUENCE</scope>
    <source>
        <strain evidence="7">421</strain>
    </source>
</reference>
<feature type="transmembrane region" description="Helical" evidence="6">
    <location>
        <begin position="51"/>
        <end position="71"/>
    </location>
</feature>
<keyword evidence="5 6" id="KW-0472">Membrane</keyword>
<comment type="subcellular location">
    <subcellularLocation>
        <location evidence="1">Cell membrane</location>
        <topology evidence="1">Multi-pass membrane protein</topology>
    </subcellularLocation>
</comment>
<evidence type="ECO:0000256" key="1">
    <source>
        <dbReference type="ARBA" id="ARBA00004651"/>
    </source>
</evidence>
<evidence type="ECO:0000256" key="3">
    <source>
        <dbReference type="ARBA" id="ARBA00022692"/>
    </source>
</evidence>
<name>A0A9D1RDU6_9FIRM</name>
<evidence type="ECO:0000256" key="2">
    <source>
        <dbReference type="ARBA" id="ARBA00022475"/>
    </source>
</evidence>
<feature type="transmembrane region" description="Helical" evidence="6">
    <location>
        <begin position="92"/>
        <end position="109"/>
    </location>
</feature>
<keyword evidence="3 6" id="KW-0812">Transmembrane</keyword>
<feature type="transmembrane region" description="Helical" evidence="6">
    <location>
        <begin position="12"/>
        <end position="31"/>
    </location>
</feature>
<evidence type="ECO:0000313" key="8">
    <source>
        <dbReference type="Proteomes" id="UP000824205"/>
    </source>
</evidence>
<feature type="transmembrane region" description="Helical" evidence="6">
    <location>
        <begin position="205"/>
        <end position="234"/>
    </location>
</feature>
<keyword evidence="4 6" id="KW-1133">Transmembrane helix</keyword>
<dbReference type="EMBL" id="DXGE01000019">
    <property type="protein sequence ID" value="HIW85757.1"/>
    <property type="molecule type" value="Genomic_DNA"/>
</dbReference>
<organism evidence="7 8">
    <name type="scientific">Candidatus Eubacterium faecipullorum</name>
    <dbReference type="NCBI Taxonomy" id="2838571"/>
    <lineage>
        <taxon>Bacteria</taxon>
        <taxon>Bacillati</taxon>
        <taxon>Bacillota</taxon>
        <taxon>Clostridia</taxon>
        <taxon>Eubacteriales</taxon>
        <taxon>Eubacteriaceae</taxon>
        <taxon>Eubacterium</taxon>
    </lineage>
</organism>
<keyword evidence="2" id="KW-1003">Cell membrane</keyword>
<feature type="transmembrane region" description="Helical" evidence="6">
    <location>
        <begin position="522"/>
        <end position="542"/>
    </location>
</feature>
<evidence type="ECO:0000256" key="5">
    <source>
        <dbReference type="ARBA" id="ARBA00023136"/>
    </source>
</evidence>
<dbReference type="AlphaFoldDB" id="A0A9D1RDU6"/>
<dbReference type="InterPro" id="IPR050833">
    <property type="entry name" value="Poly_Biosynth_Transport"/>
</dbReference>
<feature type="transmembrane region" description="Helical" evidence="6">
    <location>
        <begin position="364"/>
        <end position="383"/>
    </location>
</feature>
<dbReference type="GO" id="GO:0005886">
    <property type="term" value="C:plasma membrane"/>
    <property type="evidence" value="ECO:0007669"/>
    <property type="project" value="UniProtKB-SubCell"/>
</dbReference>
<dbReference type="InterPro" id="IPR002797">
    <property type="entry name" value="Polysacc_synth"/>
</dbReference>
<reference evidence="7" key="2">
    <citation type="submission" date="2021-04" db="EMBL/GenBank/DDBJ databases">
        <authorList>
            <person name="Gilroy R."/>
        </authorList>
    </citation>
    <scope>NUCLEOTIDE SEQUENCE</scope>
    <source>
        <strain evidence="7">421</strain>
    </source>
</reference>
<dbReference type="Pfam" id="PF01943">
    <property type="entry name" value="Polysacc_synt"/>
    <property type="match status" value="1"/>
</dbReference>
<dbReference type="Proteomes" id="UP000824205">
    <property type="component" value="Unassembled WGS sequence"/>
</dbReference>
<dbReference type="PANTHER" id="PTHR30250">
    <property type="entry name" value="PST FAMILY PREDICTED COLANIC ACID TRANSPORTER"/>
    <property type="match status" value="1"/>
</dbReference>
<feature type="transmembrane region" description="Helical" evidence="6">
    <location>
        <begin position="395"/>
        <end position="421"/>
    </location>
</feature>
<dbReference type="PANTHER" id="PTHR30250:SF21">
    <property type="entry name" value="LIPID II FLIPPASE MURJ"/>
    <property type="match status" value="1"/>
</dbReference>
<evidence type="ECO:0000256" key="4">
    <source>
        <dbReference type="ARBA" id="ARBA00022989"/>
    </source>
</evidence>
<comment type="caution">
    <text evidence="7">The sequence shown here is derived from an EMBL/GenBank/DDBJ whole genome shotgun (WGS) entry which is preliminary data.</text>
</comment>
<feature type="transmembrane region" description="Helical" evidence="6">
    <location>
        <begin position="162"/>
        <end position="185"/>
    </location>
</feature>
<protein>
    <submittedName>
        <fullName evidence="7">Oligosaccharide flippase family protein</fullName>
    </submittedName>
</protein>
<evidence type="ECO:0000256" key="6">
    <source>
        <dbReference type="SAM" id="Phobius"/>
    </source>
</evidence>
<accession>A0A9D1RDU6</accession>
<sequence length="561" mass="60284">MNNLKQKYINSAVLLLAASVIVKIISAVYKIPLTAFIGATGRGYFNTAYNIFMPMHAVIMGALPVALTHLISKYREKNDPAKVYKINKGASLLFFMLGIAGTALMLLLARPYAQAVASPKSIPAIFAMAPAVLFSAAAALSRAFAEGHMNMVPTSVGQVIEAVFKTVFGLLFSKYVMGALYSSYLETGTVLGTVCLDAQQALSCIYPFTAAAAVAGASVGALLCWIYCSAYVRLKYSPLYPRVKGSALPEMRELISFCLPIVASTLIQSVSTFLDNASIQYCLSMCDFDQLKSAYSQSLSISGTGDEDVLTYIYGLFSSANDLKMLFPGFTMALGVAAVPALTSAYESGRRVYLSSLINSIFKYTSLIAIGGGFYLSLCAGYLLRFLYGSSNYDIVIGCFGLVRLYGFTMLLFCLSGTVVFSVQAIGCAAKSIPSFLAAAVIRIALNFVLVSNAKINIYGAAISDIVGYSVILICNLFILSKYAGVKFRFGNMNVKPLCCSGAAYAAAYFTFHGLFDFGNETADFVVLSIIYAAVLTILIIMSKTIELSELKVLQHCKKMA</sequence>
<gene>
    <name evidence="7" type="ORF">IAA48_04605</name>
</gene>